<dbReference type="GO" id="GO:0045174">
    <property type="term" value="F:glutathione dehydrogenase (ascorbate) activity"/>
    <property type="evidence" value="ECO:0007669"/>
    <property type="project" value="UniProtKB-ARBA"/>
</dbReference>
<dbReference type="PANTHER" id="PTHR43968:SF6">
    <property type="entry name" value="GLUTATHIONE S-TRANSFERASE OMEGA"/>
    <property type="match status" value="1"/>
</dbReference>
<dbReference type="Pfam" id="PF13417">
    <property type="entry name" value="GST_N_3"/>
    <property type="match status" value="1"/>
</dbReference>
<dbReference type="InterPro" id="IPR036282">
    <property type="entry name" value="Glutathione-S-Trfase_C_sf"/>
</dbReference>
<reference evidence="6 7" key="1">
    <citation type="submission" date="2024-06" db="EMBL/GenBank/DDBJ databases">
        <title>A chromosome-level genome assembly of beet webworm, Loxostege sticticalis.</title>
        <authorList>
            <person name="Zhang Y."/>
        </authorList>
    </citation>
    <scope>NUCLEOTIDE SEQUENCE [LARGE SCALE GENOMIC DNA]</scope>
    <source>
        <strain evidence="6">AQ028</strain>
        <tissue evidence="6">Male pupae</tissue>
    </source>
</reference>
<dbReference type="SUPFAM" id="SSF52833">
    <property type="entry name" value="Thioredoxin-like"/>
    <property type="match status" value="1"/>
</dbReference>
<evidence type="ECO:0000256" key="3">
    <source>
        <dbReference type="SAM" id="SignalP"/>
    </source>
</evidence>
<dbReference type="InterPro" id="IPR040079">
    <property type="entry name" value="Glutathione_S-Trfase"/>
</dbReference>
<dbReference type="InterPro" id="IPR010987">
    <property type="entry name" value="Glutathione-S-Trfase_C-like"/>
</dbReference>
<dbReference type="SFLD" id="SFLDS00019">
    <property type="entry name" value="Glutathione_Transferase_(cytos"/>
    <property type="match status" value="1"/>
</dbReference>
<dbReference type="Gene3D" id="1.20.1050.10">
    <property type="match status" value="1"/>
</dbReference>
<dbReference type="Gene3D" id="3.40.30.10">
    <property type="entry name" value="Glutaredoxin"/>
    <property type="match status" value="1"/>
</dbReference>
<proteinExistence type="inferred from homology"/>
<evidence type="ECO:0000256" key="1">
    <source>
        <dbReference type="ARBA" id="ARBA00011067"/>
    </source>
</evidence>
<dbReference type="InterPro" id="IPR050983">
    <property type="entry name" value="GST_Omega/HSP26"/>
</dbReference>
<dbReference type="SFLD" id="SFLDG00358">
    <property type="entry name" value="Main_(cytGST)"/>
    <property type="match status" value="1"/>
</dbReference>
<protein>
    <submittedName>
        <fullName evidence="6">Uncharacterized protein</fullName>
    </submittedName>
</protein>
<dbReference type="InterPro" id="IPR036249">
    <property type="entry name" value="Thioredoxin-like_sf"/>
</dbReference>
<comment type="similarity">
    <text evidence="1">Belongs to the GST superfamily. Omega family.</text>
</comment>
<accession>A0ABD0SRG6</accession>
<dbReference type="GO" id="GO:0004364">
    <property type="term" value="F:glutathione transferase activity"/>
    <property type="evidence" value="ECO:0007669"/>
    <property type="project" value="UniProtKB-ARBA"/>
</dbReference>
<feature type="domain" description="GST C-terminal" evidence="5">
    <location>
        <begin position="143"/>
        <end position="264"/>
    </location>
</feature>
<gene>
    <name evidence="6" type="ORF">ABMA28_004503</name>
</gene>
<evidence type="ECO:0000256" key="2">
    <source>
        <dbReference type="ARBA" id="ARBA00023002"/>
    </source>
</evidence>
<keyword evidence="2" id="KW-0560">Oxidoreductase</keyword>
<dbReference type="Proteomes" id="UP001549921">
    <property type="component" value="Unassembled WGS sequence"/>
</dbReference>
<feature type="domain" description="GST N-terminal" evidence="4">
    <location>
        <begin position="59"/>
        <end position="138"/>
    </location>
</feature>
<keyword evidence="3" id="KW-0732">Signal</keyword>
<dbReference type="PANTHER" id="PTHR43968">
    <property type="match status" value="1"/>
</dbReference>
<feature type="chain" id="PRO_5044875318" evidence="3">
    <location>
        <begin position="27"/>
        <end position="282"/>
    </location>
</feature>
<dbReference type="FunFam" id="3.40.30.10:FF:000123">
    <property type="entry name" value="Glutathione transferase o1"/>
    <property type="match status" value="1"/>
</dbReference>
<evidence type="ECO:0000313" key="7">
    <source>
        <dbReference type="Proteomes" id="UP001549921"/>
    </source>
</evidence>
<dbReference type="PROSITE" id="PS50404">
    <property type="entry name" value="GST_NTER"/>
    <property type="match status" value="1"/>
</dbReference>
<dbReference type="AlphaFoldDB" id="A0ABD0SRG6"/>
<evidence type="ECO:0000259" key="4">
    <source>
        <dbReference type="PROSITE" id="PS50404"/>
    </source>
</evidence>
<evidence type="ECO:0000313" key="6">
    <source>
        <dbReference type="EMBL" id="KAL0822433.1"/>
    </source>
</evidence>
<dbReference type="InterPro" id="IPR005442">
    <property type="entry name" value="GST_omega"/>
</dbReference>
<dbReference type="EMBL" id="JBEDNZ010000016">
    <property type="protein sequence ID" value="KAL0822433.1"/>
    <property type="molecule type" value="Genomic_DNA"/>
</dbReference>
<dbReference type="InterPro" id="IPR004045">
    <property type="entry name" value="Glutathione_S-Trfase_N"/>
</dbReference>
<dbReference type="Pfam" id="PF13410">
    <property type="entry name" value="GST_C_2"/>
    <property type="match status" value="1"/>
</dbReference>
<evidence type="ECO:0000259" key="5">
    <source>
        <dbReference type="PROSITE" id="PS50405"/>
    </source>
</evidence>
<name>A0ABD0SRG6_LOXSC</name>
<organism evidence="6 7">
    <name type="scientific">Loxostege sticticalis</name>
    <name type="common">Beet webworm moth</name>
    <dbReference type="NCBI Taxonomy" id="481309"/>
    <lineage>
        <taxon>Eukaryota</taxon>
        <taxon>Metazoa</taxon>
        <taxon>Ecdysozoa</taxon>
        <taxon>Arthropoda</taxon>
        <taxon>Hexapoda</taxon>
        <taxon>Insecta</taxon>
        <taxon>Pterygota</taxon>
        <taxon>Neoptera</taxon>
        <taxon>Endopterygota</taxon>
        <taxon>Lepidoptera</taxon>
        <taxon>Glossata</taxon>
        <taxon>Ditrysia</taxon>
        <taxon>Pyraloidea</taxon>
        <taxon>Crambidae</taxon>
        <taxon>Pyraustinae</taxon>
        <taxon>Loxostege</taxon>
    </lineage>
</organism>
<dbReference type="PRINTS" id="PR01625">
    <property type="entry name" value="GSTRNSFRASEO"/>
</dbReference>
<dbReference type="SUPFAM" id="SSF47616">
    <property type="entry name" value="GST C-terminal domain-like"/>
    <property type="match status" value="1"/>
</dbReference>
<comment type="caution">
    <text evidence="6">The sequence shown here is derived from an EMBL/GenBank/DDBJ whole genome shotgun (WGS) entry which is preliminary data.</text>
</comment>
<dbReference type="FunFam" id="1.20.1050.10:FF:000009">
    <property type="entry name" value="Glutathione S-transferase omega-1"/>
    <property type="match status" value="1"/>
</dbReference>
<dbReference type="PROSITE" id="PS50405">
    <property type="entry name" value="GST_CTER"/>
    <property type="match status" value="1"/>
</dbReference>
<sequence length="282" mass="32328">MIASTVSLASHVLVASFKLLSPVAQALEYVLPYYSTMAAKINFNTKHFGKGDPLPPYNGKLRVYNMRFCPYAQRAILALNAKQVDYEVVNIDLSNKPEWFFSKSGFGKVPSIEIQEDVCIYESLVTVEYIDEVYPQRPLISKDPVRKAFDKIIIEAMAPVQVLYYKALKAPETITEDATAAYYKALDFLQDQLKSRGTQFLAGSEPGYVDYMIWPFFERILLIDFESMTIDSEKYKLLLEYLGRMFKDPAVSQYLVPKKVYDKFAEDIRSTGYSPDELIQHF</sequence>
<feature type="signal peptide" evidence="3">
    <location>
        <begin position="1"/>
        <end position="26"/>
    </location>
</feature>